<gene>
    <name evidence="2" type="ORF">LTR24_001529</name>
</gene>
<proteinExistence type="predicted"/>
<evidence type="ECO:0000313" key="3">
    <source>
        <dbReference type="Proteomes" id="UP001345013"/>
    </source>
</evidence>
<reference evidence="2 3" key="1">
    <citation type="submission" date="2023-08" db="EMBL/GenBank/DDBJ databases">
        <title>Black Yeasts Isolated from many extreme environments.</title>
        <authorList>
            <person name="Coleine C."/>
            <person name="Stajich J.E."/>
            <person name="Selbmann L."/>
        </authorList>
    </citation>
    <scope>NUCLEOTIDE SEQUENCE [LARGE SCALE GENOMIC DNA]</scope>
    <source>
        <strain evidence="2 3">CCFEE 5885</strain>
    </source>
</reference>
<keyword evidence="3" id="KW-1185">Reference proteome</keyword>
<accession>A0ABR0KKL4</accession>
<dbReference type="PANTHER" id="PTHR37540">
    <property type="entry name" value="TRANSCRIPTION FACTOR (ACR-2), PUTATIVE-RELATED-RELATED"/>
    <property type="match status" value="1"/>
</dbReference>
<evidence type="ECO:0000313" key="2">
    <source>
        <dbReference type="EMBL" id="KAK5099128.1"/>
    </source>
</evidence>
<dbReference type="EMBL" id="JAVRRG010000011">
    <property type="protein sequence ID" value="KAK5099128.1"/>
    <property type="molecule type" value="Genomic_DNA"/>
</dbReference>
<evidence type="ECO:0000256" key="1">
    <source>
        <dbReference type="SAM" id="MobiDB-lite"/>
    </source>
</evidence>
<name>A0ABR0KKL4_9EURO</name>
<protein>
    <submittedName>
        <fullName evidence="2">Uncharacterized protein</fullName>
    </submittedName>
</protein>
<dbReference type="PANTHER" id="PTHR37540:SF5">
    <property type="entry name" value="TRANSCRIPTION FACTOR DOMAIN-CONTAINING PROTEIN"/>
    <property type="match status" value="1"/>
</dbReference>
<sequence>MADSRGSSQGSRQFMFIDRDANRGTSGEAIRVHVMRESHRARRQLRGLMQSSEGHGQMTIFPSITPPLTRQQTRSQETSGDDSAEHASSTAIEDMPRPLHSAPLDIAELKQLAQLRLSSILTTTSASVVTATPAFQILQDLPENIVDLCDGDSAAIHALLALIHSVQKSVSLLQAAQYESSALEALRSRLAEAASAEHSDETITTVLLLSRLERSRSNDETAGFHEAALLRMIESRGGLEALAASNEALATMLRSDQLLGES</sequence>
<dbReference type="Proteomes" id="UP001345013">
    <property type="component" value="Unassembled WGS sequence"/>
</dbReference>
<feature type="region of interest" description="Disordered" evidence="1">
    <location>
        <begin position="51"/>
        <end position="97"/>
    </location>
</feature>
<organism evidence="2 3">
    <name type="scientific">Lithohypha guttulata</name>
    <dbReference type="NCBI Taxonomy" id="1690604"/>
    <lineage>
        <taxon>Eukaryota</taxon>
        <taxon>Fungi</taxon>
        <taxon>Dikarya</taxon>
        <taxon>Ascomycota</taxon>
        <taxon>Pezizomycotina</taxon>
        <taxon>Eurotiomycetes</taxon>
        <taxon>Chaetothyriomycetidae</taxon>
        <taxon>Chaetothyriales</taxon>
        <taxon>Trichomeriaceae</taxon>
        <taxon>Lithohypha</taxon>
    </lineage>
</organism>
<feature type="compositionally biased region" description="Polar residues" evidence="1">
    <location>
        <begin position="51"/>
        <end position="78"/>
    </location>
</feature>
<comment type="caution">
    <text evidence="2">The sequence shown here is derived from an EMBL/GenBank/DDBJ whole genome shotgun (WGS) entry which is preliminary data.</text>
</comment>